<evidence type="ECO:0000256" key="4">
    <source>
        <dbReference type="SAM" id="Coils"/>
    </source>
</evidence>
<feature type="repeat" description="WD" evidence="3">
    <location>
        <begin position="516"/>
        <end position="548"/>
    </location>
</feature>
<evidence type="ECO:0000256" key="3">
    <source>
        <dbReference type="PROSITE-ProRule" id="PRU00221"/>
    </source>
</evidence>
<dbReference type="Pfam" id="PF08614">
    <property type="entry name" value="ATG16"/>
    <property type="match status" value="1"/>
</dbReference>
<dbReference type="EMBL" id="CP031041">
    <property type="protein sequence ID" value="QDZ22525.1"/>
    <property type="molecule type" value="Genomic_DNA"/>
</dbReference>
<protein>
    <submittedName>
        <fullName evidence="6">WD40 repeat domain-containing protein</fullName>
    </submittedName>
</protein>
<proteinExistence type="predicted"/>
<dbReference type="InterPro" id="IPR036322">
    <property type="entry name" value="WD40_repeat_dom_sf"/>
</dbReference>
<feature type="repeat" description="WD" evidence="3">
    <location>
        <begin position="258"/>
        <end position="299"/>
    </location>
</feature>
<dbReference type="Gene3D" id="2.130.10.10">
    <property type="entry name" value="YVTN repeat-like/Quinoprotein amine dehydrogenase"/>
    <property type="match status" value="3"/>
</dbReference>
<dbReference type="CDD" id="cd00200">
    <property type="entry name" value="WD40"/>
    <property type="match status" value="1"/>
</dbReference>
<sequence>MTELETLLLSGLKKRNALEVDALRPVVESYLVVLQEKARLRREVSAFDKRTKALAEEKDTLKRELLDKDDNEGKAALAEQLTTRNAELGEEVMQSYKENARIAQELAAKVSEITVLREEFDKSTTENEKLHLTISELGARNKELLQQLEDEKNNCRVLHVELDTISEEKQGLEKQIGDVKVENRKLVDMLLEMKEKEAERMNAANDYYDNVVSNANLQAMRKMSQGAQGGGLGGDWEGLDAAEFGGGYLPKSVKHVLSDTHEGFVHAACFSNKGTLLATGGADQIVKLWEPKKGSCSSTLRGALGSILDVKFTPDDNFVVAAGADGALRMWSVESGRCKHTLTGHRDKVHSVSFASSESKKCVSGGQDRTIRIWDLNKGYCVQNIACGSTCFSVAMSQNGSFVYSGHFDGSVRVWDFRTGSLEKQLSQLHTSQVSSVVTSPMSDRYLVSAGKDNTIKVVDLVNFETVQVLENPGLRCGGNKVVPCISPDDSTVACGSNNGSIYMWSVRTGGLEHELKKHKNGVLACAWSPSSAMLASADQKGDVIVWD</sequence>
<dbReference type="GO" id="GO:0000045">
    <property type="term" value="P:autophagosome assembly"/>
    <property type="evidence" value="ECO:0007669"/>
    <property type="project" value="InterPro"/>
</dbReference>
<dbReference type="STRING" id="1764295.A0A5B8MS97"/>
<dbReference type="OrthoDB" id="506888at2759"/>
<feature type="repeat" description="WD" evidence="3">
    <location>
        <begin position="300"/>
        <end position="341"/>
    </location>
</feature>
<keyword evidence="7" id="KW-1185">Reference proteome</keyword>
<dbReference type="PRINTS" id="PR00320">
    <property type="entry name" value="GPROTEINBRPT"/>
</dbReference>
<keyword evidence="2" id="KW-0677">Repeat</keyword>
<evidence type="ECO:0000256" key="1">
    <source>
        <dbReference type="ARBA" id="ARBA00022574"/>
    </source>
</evidence>
<dbReference type="PROSITE" id="PS50294">
    <property type="entry name" value="WD_REPEATS_REGION"/>
    <property type="match status" value="4"/>
</dbReference>
<organism evidence="6 7">
    <name type="scientific">Chloropicon primus</name>
    <dbReference type="NCBI Taxonomy" id="1764295"/>
    <lineage>
        <taxon>Eukaryota</taxon>
        <taxon>Viridiplantae</taxon>
        <taxon>Chlorophyta</taxon>
        <taxon>Chloropicophyceae</taxon>
        <taxon>Chloropicales</taxon>
        <taxon>Chloropicaceae</taxon>
        <taxon>Chloropicon</taxon>
    </lineage>
</organism>
<name>A0A5B8MS97_9CHLO</name>
<dbReference type="InterPro" id="IPR020472">
    <property type="entry name" value="WD40_PAC1"/>
</dbReference>
<dbReference type="Pfam" id="PF00400">
    <property type="entry name" value="WD40"/>
    <property type="match status" value="7"/>
</dbReference>
<evidence type="ECO:0000313" key="7">
    <source>
        <dbReference type="Proteomes" id="UP000316726"/>
    </source>
</evidence>
<dbReference type="PROSITE" id="PS50082">
    <property type="entry name" value="WD_REPEATS_2"/>
    <property type="match status" value="6"/>
</dbReference>
<dbReference type="InterPro" id="IPR019775">
    <property type="entry name" value="WD40_repeat_CS"/>
</dbReference>
<feature type="repeat" description="WD" evidence="3">
    <location>
        <begin position="427"/>
        <end position="469"/>
    </location>
</feature>
<dbReference type="InterPro" id="IPR015943">
    <property type="entry name" value="WD40/YVTN_repeat-like_dom_sf"/>
</dbReference>
<dbReference type="InterPro" id="IPR013923">
    <property type="entry name" value="Autophagy-rel_prot_16_dom"/>
</dbReference>
<dbReference type="PROSITE" id="PS00678">
    <property type="entry name" value="WD_REPEATS_1"/>
    <property type="match status" value="2"/>
</dbReference>
<dbReference type="SUPFAM" id="SSF50978">
    <property type="entry name" value="WD40 repeat-like"/>
    <property type="match status" value="1"/>
</dbReference>
<dbReference type="InterPro" id="IPR045160">
    <property type="entry name" value="ATG16"/>
</dbReference>
<keyword evidence="1 3" id="KW-0853">WD repeat</keyword>
<feature type="repeat" description="WD" evidence="3">
    <location>
        <begin position="393"/>
        <end position="425"/>
    </location>
</feature>
<evidence type="ECO:0000259" key="5">
    <source>
        <dbReference type="Pfam" id="PF08614"/>
    </source>
</evidence>
<evidence type="ECO:0000256" key="2">
    <source>
        <dbReference type="ARBA" id="ARBA00022737"/>
    </source>
</evidence>
<dbReference type="PANTHER" id="PTHR19878:SF8">
    <property type="entry name" value="AUTOPHAGY-RELATED 16, ISOFORM F"/>
    <property type="match status" value="1"/>
</dbReference>
<dbReference type="Proteomes" id="UP000316726">
    <property type="component" value="Chromosome 8"/>
</dbReference>
<gene>
    <name evidence="6" type="ORF">A3770_08p50430</name>
</gene>
<dbReference type="AlphaFoldDB" id="A0A5B8MS97"/>
<evidence type="ECO:0000313" key="6">
    <source>
        <dbReference type="EMBL" id="QDZ22525.1"/>
    </source>
</evidence>
<keyword evidence="4" id="KW-0175">Coiled coil</keyword>
<feature type="repeat" description="WD" evidence="3">
    <location>
        <begin position="342"/>
        <end position="384"/>
    </location>
</feature>
<dbReference type="PANTHER" id="PTHR19878">
    <property type="entry name" value="AUTOPHAGY PROTEIN 16-LIKE"/>
    <property type="match status" value="1"/>
</dbReference>
<dbReference type="SMART" id="SM00320">
    <property type="entry name" value="WD40"/>
    <property type="match status" value="7"/>
</dbReference>
<feature type="coiled-coil region" evidence="4">
    <location>
        <begin position="134"/>
        <end position="206"/>
    </location>
</feature>
<dbReference type="InterPro" id="IPR001680">
    <property type="entry name" value="WD40_rpt"/>
</dbReference>
<feature type="domain" description="Autophagy-related protein 16" evidence="5">
    <location>
        <begin position="9"/>
        <end position="202"/>
    </location>
</feature>
<accession>A0A5B8MS97</accession>
<reference evidence="6 7" key="1">
    <citation type="submission" date="2018-07" db="EMBL/GenBank/DDBJ databases">
        <title>The complete nuclear genome of the prasinophyte Chloropicon primus (CCMP1205).</title>
        <authorList>
            <person name="Pombert J.-F."/>
            <person name="Otis C."/>
            <person name="Turmel M."/>
            <person name="Lemieux C."/>
        </authorList>
    </citation>
    <scope>NUCLEOTIDE SEQUENCE [LARGE SCALE GENOMIC DNA]</scope>
    <source>
        <strain evidence="6 7">CCMP1205</strain>
    </source>
</reference>